<dbReference type="OrthoDB" id="8256535at2"/>
<dbReference type="EMBL" id="LT670844">
    <property type="protein sequence ID" value="SHK93499.1"/>
    <property type="molecule type" value="Genomic_DNA"/>
</dbReference>
<organism evidence="3 4">
    <name type="scientific">Bradyrhizobium lablabi</name>
    <dbReference type="NCBI Taxonomy" id="722472"/>
    <lineage>
        <taxon>Bacteria</taxon>
        <taxon>Pseudomonadati</taxon>
        <taxon>Pseudomonadota</taxon>
        <taxon>Alphaproteobacteria</taxon>
        <taxon>Hyphomicrobiales</taxon>
        <taxon>Nitrobacteraceae</taxon>
        <taxon>Bradyrhizobium</taxon>
    </lineage>
</organism>
<evidence type="ECO:0000256" key="2">
    <source>
        <dbReference type="SAM" id="SignalP"/>
    </source>
</evidence>
<evidence type="ECO:0000256" key="1">
    <source>
        <dbReference type="SAM" id="MobiDB-lite"/>
    </source>
</evidence>
<feature type="signal peptide" evidence="2">
    <location>
        <begin position="1"/>
        <end position="24"/>
    </location>
</feature>
<sequence length="117" mass="12316">MKKLSRIAIATTLLMCPPAGVVLAQSTPSNDTPAATTPAPAAAPATQPTTAPAAQPTATPPTAATPTEPDTATKKKKPSKKISRRQEIDRSIDSGTVPSRYRSSVPKEYQQYIPFSK</sequence>
<dbReference type="AlphaFoldDB" id="A0A1M6WIR0"/>
<protein>
    <submittedName>
        <fullName evidence="3">Uncharacterized protein</fullName>
    </submittedName>
</protein>
<evidence type="ECO:0000313" key="4">
    <source>
        <dbReference type="Proteomes" id="UP000189935"/>
    </source>
</evidence>
<evidence type="ECO:0000313" key="3">
    <source>
        <dbReference type="EMBL" id="SHK93499.1"/>
    </source>
</evidence>
<gene>
    <name evidence="3" type="ORF">SAMN05444159_4568</name>
</gene>
<feature type="compositionally biased region" description="Low complexity" evidence="1">
    <location>
        <begin position="32"/>
        <end position="70"/>
    </location>
</feature>
<proteinExistence type="predicted"/>
<dbReference type="RefSeq" id="WP_079541661.1">
    <property type="nucleotide sequence ID" value="NZ_LT670844.1"/>
</dbReference>
<accession>A0A1M6WIR0</accession>
<dbReference type="Proteomes" id="UP000189935">
    <property type="component" value="Chromosome I"/>
</dbReference>
<feature type="region of interest" description="Disordered" evidence="1">
    <location>
        <begin position="22"/>
        <end position="117"/>
    </location>
</feature>
<keyword evidence="2" id="KW-0732">Signal</keyword>
<reference evidence="3 4" key="1">
    <citation type="submission" date="2016-11" db="EMBL/GenBank/DDBJ databases">
        <authorList>
            <person name="Jaros S."/>
            <person name="Januszkiewicz K."/>
            <person name="Wedrychowicz H."/>
        </authorList>
    </citation>
    <scope>NUCLEOTIDE SEQUENCE [LARGE SCALE GENOMIC DNA]</scope>
    <source>
        <strain evidence="3 4">GAS499</strain>
    </source>
</reference>
<name>A0A1M6WIR0_9BRAD</name>
<feature type="compositionally biased region" description="Basic residues" evidence="1">
    <location>
        <begin position="74"/>
        <end position="83"/>
    </location>
</feature>
<feature type="chain" id="PRO_5012274519" evidence="2">
    <location>
        <begin position="25"/>
        <end position="117"/>
    </location>
</feature>